<evidence type="ECO:0000313" key="2">
    <source>
        <dbReference type="Proteomes" id="UP001370758"/>
    </source>
</evidence>
<reference evidence="1 2" key="1">
    <citation type="submission" date="2023-08" db="EMBL/GenBank/DDBJ databases">
        <authorList>
            <person name="Palmer J.M."/>
        </authorList>
    </citation>
    <scope>NUCLEOTIDE SEQUENCE [LARGE SCALE GENOMIC DNA]</scope>
    <source>
        <strain evidence="1 2">TWF481</strain>
    </source>
</reference>
<evidence type="ECO:0000313" key="1">
    <source>
        <dbReference type="EMBL" id="KAK6496310.1"/>
    </source>
</evidence>
<dbReference type="SUPFAM" id="SSF53167">
    <property type="entry name" value="Purine and uridine phosphorylases"/>
    <property type="match status" value="1"/>
</dbReference>
<name>A0AAV9VSX4_9PEZI</name>
<sequence>MRVNIPNENPRRPRSRDEFEIAILCALKEEFDAVDALFDEVWENNGSVPYGKAEGDLNAYTVGLMGTHPVVLTRIPGQGACTSGAVAAGLRSSFVGIKLALLVGTCAGVPQTPDEVDILLGDIVISTGLVRYGFAVGYPNQVIRTRALDETLRRPNYEVRSILQKTSCGRSGAALRRDTSLYLADLAASGALGPLNHPGPYGDKLFAPSYQHKHCDTTACSTCDSCQDGDGTFCENVTYSTCTQIGCDEENWLVSRERLDNIKFAVKVSGGSALNLNGTLGIASPHIHFGTVSSQDFMMESGEYRDKIAKQDEVIAFESEGAGVWIVFPTVIIKGVYNYADGHRGEDDRLWRKYAAATAASCTKAFLKNWASPGSAGLVPSLTQGGPPSVGGEQESLPKWWITCLVYQSWPKWITPVAWVRDSLGLQTRSTPARVRDKWIY</sequence>
<dbReference type="PANTHER" id="PTHR46082">
    <property type="entry name" value="ATP/GTP-BINDING PROTEIN-RELATED"/>
    <property type="match status" value="1"/>
</dbReference>
<dbReference type="PANTHER" id="PTHR46082:SF6">
    <property type="entry name" value="AAA+ ATPASE DOMAIN-CONTAINING PROTEIN-RELATED"/>
    <property type="match status" value="1"/>
</dbReference>
<dbReference type="InterPro" id="IPR035994">
    <property type="entry name" value="Nucleoside_phosphorylase_sf"/>
</dbReference>
<organism evidence="1 2">
    <name type="scientific">Arthrobotrys musiformis</name>
    <dbReference type="NCBI Taxonomy" id="47236"/>
    <lineage>
        <taxon>Eukaryota</taxon>
        <taxon>Fungi</taxon>
        <taxon>Dikarya</taxon>
        <taxon>Ascomycota</taxon>
        <taxon>Pezizomycotina</taxon>
        <taxon>Orbiliomycetes</taxon>
        <taxon>Orbiliales</taxon>
        <taxon>Orbiliaceae</taxon>
        <taxon>Arthrobotrys</taxon>
    </lineage>
</organism>
<evidence type="ECO:0008006" key="3">
    <source>
        <dbReference type="Google" id="ProtNLM"/>
    </source>
</evidence>
<protein>
    <recommendedName>
        <fullName evidence="3">Nucleoside phosphorylase domain-containing protein</fullName>
    </recommendedName>
</protein>
<dbReference type="GO" id="GO:0003824">
    <property type="term" value="F:catalytic activity"/>
    <property type="evidence" value="ECO:0007669"/>
    <property type="project" value="InterPro"/>
</dbReference>
<dbReference type="Proteomes" id="UP001370758">
    <property type="component" value="Unassembled WGS sequence"/>
</dbReference>
<dbReference type="Gene3D" id="3.40.50.1580">
    <property type="entry name" value="Nucleoside phosphorylase domain"/>
    <property type="match status" value="1"/>
</dbReference>
<keyword evidence="2" id="KW-1185">Reference proteome</keyword>
<dbReference type="InterPro" id="IPR053137">
    <property type="entry name" value="NLR-like"/>
</dbReference>
<dbReference type="EMBL" id="JAVHJL010000011">
    <property type="protein sequence ID" value="KAK6496310.1"/>
    <property type="molecule type" value="Genomic_DNA"/>
</dbReference>
<accession>A0AAV9VSX4</accession>
<proteinExistence type="predicted"/>
<gene>
    <name evidence="1" type="ORF">TWF481_002333</name>
</gene>
<dbReference type="AlphaFoldDB" id="A0AAV9VSX4"/>
<comment type="caution">
    <text evidence="1">The sequence shown here is derived from an EMBL/GenBank/DDBJ whole genome shotgun (WGS) entry which is preliminary data.</text>
</comment>
<dbReference type="GO" id="GO:0009116">
    <property type="term" value="P:nucleoside metabolic process"/>
    <property type="evidence" value="ECO:0007669"/>
    <property type="project" value="InterPro"/>
</dbReference>